<dbReference type="EMBL" id="KZ819304">
    <property type="protein sequence ID" value="PWN95445.1"/>
    <property type="molecule type" value="Genomic_DNA"/>
</dbReference>
<dbReference type="STRING" id="58919.A0A316Z5F2"/>
<dbReference type="Proteomes" id="UP000245946">
    <property type="component" value="Unassembled WGS sequence"/>
</dbReference>
<dbReference type="GO" id="GO:0016579">
    <property type="term" value="P:protein deubiquitination"/>
    <property type="evidence" value="ECO:0007669"/>
    <property type="project" value="InterPro"/>
</dbReference>
<feature type="compositionally biased region" description="Pro residues" evidence="10">
    <location>
        <begin position="88"/>
        <end position="152"/>
    </location>
</feature>
<dbReference type="SMART" id="SM00290">
    <property type="entry name" value="ZnF_UBP"/>
    <property type="match status" value="1"/>
</dbReference>
<evidence type="ECO:0000256" key="1">
    <source>
        <dbReference type="ARBA" id="ARBA00004123"/>
    </source>
</evidence>
<evidence type="ECO:0000256" key="9">
    <source>
        <dbReference type="PROSITE-ProRule" id="PRU00502"/>
    </source>
</evidence>
<dbReference type="InterPro" id="IPR050185">
    <property type="entry name" value="Ub_carboxyl-term_hydrolase"/>
</dbReference>
<sequence>MPPRSTRRSAAAADAAAAPTAAEPEAAAASSSRPAKRARVSRSKAEAVEPATVAEEPVEAPAPPAGADAPPAGDWRGLSGEEAKEEPPAPASDVPPPPASPPPPPADELPPPPLDDVPPPPASPPPAPLDDIPPPPASPPPPAASAAPPPPPREAEVDEAAIEGAEYWQRLAQEEQAAKAAGKRSSSDVYLDTINRPLLDFDFEKLCSVSLANQNIYACLVCGRYFQGRGRSSHAYFHAVDVGHRVFLNLGSAKVYILPDSYEVHSAALSDILYLLHPTYTRASIARLDAPDARPSLALGATPYLPGFVGLNNIVGHSDYMNVVIQALAHVKPLRDYLLLGGFEDAAPLETTDTAGLRQLAHASELVKRLALLVRKLWNPRAFKAQVSPHEFAQEVTNVSGGRFRITQQADPVEFLGWLLNRLHMDLGGSRKKSREIQTSHSPFFLLALDLPAPPVFQSVIEKNIIPQVPIAHVLAKYDGVSFQEARGLIRRYKATRLPPYVVLHFRRFTKNAFVEERNPTIVNFPITGLNMRDYVDDESLAPLGAMYDLVANITHEATAGTVR</sequence>
<dbReference type="GO" id="GO:0004843">
    <property type="term" value="F:cysteine-type deubiquitinase activity"/>
    <property type="evidence" value="ECO:0007669"/>
    <property type="project" value="InterPro"/>
</dbReference>
<feature type="domain" description="USP" evidence="11">
    <location>
        <begin position="309"/>
        <end position="564"/>
    </location>
</feature>
<dbReference type="InterPro" id="IPR001394">
    <property type="entry name" value="Peptidase_C19_UCH"/>
</dbReference>
<accession>A0A316Z5F2</accession>
<proteinExistence type="predicted"/>
<dbReference type="OrthoDB" id="10263353at2759"/>
<dbReference type="Gene3D" id="3.90.70.10">
    <property type="entry name" value="Cysteine proteinases"/>
    <property type="match status" value="1"/>
</dbReference>
<evidence type="ECO:0000256" key="7">
    <source>
        <dbReference type="ARBA" id="ARBA00023187"/>
    </source>
</evidence>
<dbReference type="InterPro" id="IPR038765">
    <property type="entry name" value="Papain-like_cys_pep_sf"/>
</dbReference>
<dbReference type="GO" id="GO:0005681">
    <property type="term" value="C:spliceosomal complex"/>
    <property type="evidence" value="ECO:0007669"/>
    <property type="project" value="UniProtKB-KW"/>
</dbReference>
<dbReference type="RefSeq" id="XP_025595724.1">
    <property type="nucleotide sequence ID" value="XM_025743308.1"/>
</dbReference>
<dbReference type="GO" id="GO:0008270">
    <property type="term" value="F:zinc ion binding"/>
    <property type="evidence" value="ECO:0007669"/>
    <property type="project" value="UniProtKB-KW"/>
</dbReference>
<evidence type="ECO:0000256" key="3">
    <source>
        <dbReference type="ARBA" id="ARBA00022723"/>
    </source>
</evidence>
<evidence type="ECO:0000256" key="10">
    <source>
        <dbReference type="SAM" id="MobiDB-lite"/>
    </source>
</evidence>
<keyword evidence="8" id="KW-0539">Nucleus</keyword>
<keyword evidence="14" id="KW-1185">Reference proteome</keyword>
<evidence type="ECO:0000259" key="12">
    <source>
        <dbReference type="PROSITE" id="PS50271"/>
    </source>
</evidence>
<organism evidence="13 14">
    <name type="scientific">Tilletiopsis washingtonensis</name>
    <dbReference type="NCBI Taxonomy" id="58919"/>
    <lineage>
        <taxon>Eukaryota</taxon>
        <taxon>Fungi</taxon>
        <taxon>Dikarya</taxon>
        <taxon>Basidiomycota</taxon>
        <taxon>Ustilaginomycotina</taxon>
        <taxon>Exobasidiomycetes</taxon>
        <taxon>Entylomatales</taxon>
        <taxon>Entylomatales incertae sedis</taxon>
        <taxon>Tilletiopsis</taxon>
    </lineage>
</organism>
<evidence type="ECO:0000313" key="14">
    <source>
        <dbReference type="Proteomes" id="UP000245946"/>
    </source>
</evidence>
<keyword evidence="2" id="KW-0507">mRNA processing</keyword>
<dbReference type="GO" id="GO:0000245">
    <property type="term" value="P:spliceosomal complex assembly"/>
    <property type="evidence" value="ECO:0007669"/>
    <property type="project" value="InterPro"/>
</dbReference>
<keyword evidence="6" id="KW-0862">Zinc</keyword>
<keyword evidence="3" id="KW-0479">Metal-binding</keyword>
<evidence type="ECO:0000256" key="2">
    <source>
        <dbReference type="ARBA" id="ARBA00022664"/>
    </source>
</evidence>
<dbReference type="AlphaFoldDB" id="A0A316Z5F2"/>
<dbReference type="Gene3D" id="3.30.40.10">
    <property type="entry name" value="Zinc/RING finger domain, C3HC4 (zinc finger)"/>
    <property type="match status" value="1"/>
</dbReference>
<reference evidence="13 14" key="1">
    <citation type="journal article" date="2018" name="Mol. Biol. Evol.">
        <title>Broad Genomic Sampling Reveals a Smut Pathogenic Ancestry of the Fungal Clade Ustilaginomycotina.</title>
        <authorList>
            <person name="Kijpornyongpan T."/>
            <person name="Mondo S.J."/>
            <person name="Barry K."/>
            <person name="Sandor L."/>
            <person name="Lee J."/>
            <person name="Lipzen A."/>
            <person name="Pangilinan J."/>
            <person name="LaButti K."/>
            <person name="Hainaut M."/>
            <person name="Henrissat B."/>
            <person name="Grigoriev I.V."/>
            <person name="Spatafora J.W."/>
            <person name="Aime M.C."/>
        </authorList>
    </citation>
    <scope>NUCLEOTIDE SEQUENCE [LARGE SCALE GENOMIC DNA]</scope>
    <source>
        <strain evidence="13 14">MCA 4186</strain>
    </source>
</reference>
<feature type="compositionally biased region" description="Low complexity" evidence="10">
    <location>
        <begin position="8"/>
        <end position="33"/>
    </location>
</feature>
<evidence type="ECO:0000313" key="13">
    <source>
        <dbReference type="EMBL" id="PWN95445.1"/>
    </source>
</evidence>
<dbReference type="PROSITE" id="PS50235">
    <property type="entry name" value="USP_3"/>
    <property type="match status" value="1"/>
</dbReference>
<keyword evidence="4" id="KW-0747">Spliceosome</keyword>
<dbReference type="PANTHER" id="PTHR21646">
    <property type="entry name" value="UBIQUITIN CARBOXYL-TERMINAL HYDROLASE"/>
    <property type="match status" value="1"/>
</dbReference>
<feature type="non-terminal residue" evidence="13">
    <location>
        <position position="564"/>
    </location>
</feature>
<dbReference type="Pfam" id="PF02148">
    <property type="entry name" value="zf-UBP"/>
    <property type="match status" value="1"/>
</dbReference>
<evidence type="ECO:0000256" key="4">
    <source>
        <dbReference type="ARBA" id="ARBA00022728"/>
    </source>
</evidence>
<dbReference type="SUPFAM" id="SSF54001">
    <property type="entry name" value="Cysteine proteinases"/>
    <property type="match status" value="1"/>
</dbReference>
<dbReference type="Pfam" id="PF00443">
    <property type="entry name" value="UCH"/>
    <property type="match status" value="1"/>
</dbReference>
<dbReference type="CDD" id="cd02669">
    <property type="entry name" value="Peptidase_C19M"/>
    <property type="match status" value="1"/>
</dbReference>
<dbReference type="PROSITE" id="PS50271">
    <property type="entry name" value="ZF_UBP"/>
    <property type="match status" value="1"/>
</dbReference>
<protein>
    <submittedName>
        <fullName evidence="13">Cysteine proteinase</fullName>
    </submittedName>
</protein>
<gene>
    <name evidence="13" type="ORF">FA09DRAFT_332089</name>
</gene>
<dbReference type="GeneID" id="37270852"/>
<dbReference type="InterPro" id="IPR033809">
    <property type="entry name" value="USP39"/>
</dbReference>
<dbReference type="SUPFAM" id="SSF57850">
    <property type="entry name" value="RING/U-box"/>
    <property type="match status" value="1"/>
</dbReference>
<feature type="domain" description="UBP-type" evidence="12">
    <location>
        <begin position="186"/>
        <end position="283"/>
    </location>
</feature>
<dbReference type="InterPro" id="IPR013083">
    <property type="entry name" value="Znf_RING/FYVE/PHD"/>
</dbReference>
<comment type="subcellular location">
    <subcellularLocation>
        <location evidence="1">Nucleus</location>
    </subcellularLocation>
</comment>
<dbReference type="InterPro" id="IPR028889">
    <property type="entry name" value="USP"/>
</dbReference>
<evidence type="ECO:0000256" key="5">
    <source>
        <dbReference type="ARBA" id="ARBA00022771"/>
    </source>
</evidence>
<keyword evidence="7" id="KW-0508">mRNA splicing</keyword>
<evidence type="ECO:0000259" key="11">
    <source>
        <dbReference type="PROSITE" id="PS50235"/>
    </source>
</evidence>
<dbReference type="InterPro" id="IPR001607">
    <property type="entry name" value="Znf_UBP"/>
</dbReference>
<feature type="region of interest" description="Disordered" evidence="10">
    <location>
        <begin position="1"/>
        <end position="156"/>
    </location>
</feature>
<name>A0A316Z5F2_9BASI</name>
<dbReference type="PANTHER" id="PTHR21646:SF16">
    <property type="entry name" value="U4_U6.U5 TRI-SNRNP-ASSOCIATED PROTEIN 2"/>
    <property type="match status" value="1"/>
</dbReference>
<evidence type="ECO:0000256" key="6">
    <source>
        <dbReference type="ARBA" id="ARBA00022833"/>
    </source>
</evidence>
<evidence type="ECO:0000256" key="8">
    <source>
        <dbReference type="ARBA" id="ARBA00023242"/>
    </source>
</evidence>
<keyword evidence="5 9" id="KW-0863">Zinc-finger</keyword>